<dbReference type="Pfam" id="PF01614">
    <property type="entry name" value="IclR_C"/>
    <property type="match status" value="1"/>
</dbReference>
<gene>
    <name evidence="6" type="ORF">JOF28_001505</name>
</gene>
<dbReference type="Gene3D" id="3.30.450.40">
    <property type="match status" value="1"/>
</dbReference>
<dbReference type="CDD" id="cd00090">
    <property type="entry name" value="HTH_ARSR"/>
    <property type="match status" value="1"/>
</dbReference>
<dbReference type="Proteomes" id="UP000675163">
    <property type="component" value="Unassembled WGS sequence"/>
</dbReference>
<keyword evidence="2 6" id="KW-0238">DNA-binding</keyword>
<dbReference type="SUPFAM" id="SSF46785">
    <property type="entry name" value="Winged helix' DNA-binding domain"/>
    <property type="match status" value="1"/>
</dbReference>
<dbReference type="SUPFAM" id="SSF55781">
    <property type="entry name" value="GAF domain-like"/>
    <property type="match status" value="1"/>
</dbReference>
<evidence type="ECO:0000256" key="2">
    <source>
        <dbReference type="ARBA" id="ARBA00023125"/>
    </source>
</evidence>
<dbReference type="AlphaFoldDB" id="A0A940PN87"/>
<dbReference type="InterPro" id="IPR011991">
    <property type="entry name" value="ArsR-like_HTH"/>
</dbReference>
<dbReference type="GO" id="GO:0003677">
    <property type="term" value="F:DNA binding"/>
    <property type="evidence" value="ECO:0007669"/>
    <property type="project" value="UniProtKB-KW"/>
</dbReference>
<dbReference type="PANTHER" id="PTHR30136:SF24">
    <property type="entry name" value="HTH-TYPE TRANSCRIPTIONAL REPRESSOR ALLR"/>
    <property type="match status" value="1"/>
</dbReference>
<dbReference type="PROSITE" id="PS51078">
    <property type="entry name" value="ICLR_ED"/>
    <property type="match status" value="1"/>
</dbReference>
<evidence type="ECO:0000313" key="6">
    <source>
        <dbReference type="EMBL" id="MBP1326273.1"/>
    </source>
</evidence>
<evidence type="ECO:0000256" key="3">
    <source>
        <dbReference type="ARBA" id="ARBA00023163"/>
    </source>
</evidence>
<keyword evidence="1" id="KW-0805">Transcription regulation</keyword>
<keyword evidence="3" id="KW-0804">Transcription</keyword>
<dbReference type="PROSITE" id="PS51077">
    <property type="entry name" value="HTH_ICLR"/>
    <property type="match status" value="1"/>
</dbReference>
<dbReference type="InterPro" id="IPR036388">
    <property type="entry name" value="WH-like_DNA-bd_sf"/>
</dbReference>
<dbReference type="SMART" id="SM00346">
    <property type="entry name" value="HTH_ICLR"/>
    <property type="match status" value="1"/>
</dbReference>
<dbReference type="Pfam" id="PF09339">
    <property type="entry name" value="HTH_IclR"/>
    <property type="match status" value="1"/>
</dbReference>
<feature type="domain" description="HTH iclR-type" evidence="4">
    <location>
        <begin position="2"/>
        <end position="61"/>
    </location>
</feature>
<feature type="domain" description="IclR-ED" evidence="5">
    <location>
        <begin position="62"/>
        <end position="245"/>
    </location>
</feature>
<organism evidence="6 7">
    <name type="scientific">Leucobacter exalbidus</name>
    <dbReference type="NCBI Taxonomy" id="662960"/>
    <lineage>
        <taxon>Bacteria</taxon>
        <taxon>Bacillati</taxon>
        <taxon>Actinomycetota</taxon>
        <taxon>Actinomycetes</taxon>
        <taxon>Micrococcales</taxon>
        <taxon>Microbacteriaceae</taxon>
        <taxon>Leucobacter</taxon>
    </lineage>
</organism>
<name>A0A940PN87_9MICO</name>
<comment type="caution">
    <text evidence="6">The sequence shown here is derived from an EMBL/GenBank/DDBJ whole genome shotgun (WGS) entry which is preliminary data.</text>
</comment>
<dbReference type="InterPro" id="IPR050707">
    <property type="entry name" value="HTH_MetabolicPath_Reg"/>
</dbReference>
<dbReference type="PANTHER" id="PTHR30136">
    <property type="entry name" value="HELIX-TURN-HELIX TRANSCRIPTIONAL REGULATOR, ICLR FAMILY"/>
    <property type="match status" value="1"/>
</dbReference>
<reference evidence="6" key="1">
    <citation type="submission" date="2021-02" db="EMBL/GenBank/DDBJ databases">
        <title>Sequencing the genomes of 1000 actinobacteria strains.</title>
        <authorList>
            <person name="Klenk H.-P."/>
        </authorList>
    </citation>
    <scope>NUCLEOTIDE SEQUENCE</scope>
    <source>
        <strain evidence="6">DSM 22850</strain>
    </source>
</reference>
<evidence type="ECO:0000259" key="5">
    <source>
        <dbReference type="PROSITE" id="PS51078"/>
    </source>
</evidence>
<dbReference type="InterPro" id="IPR005471">
    <property type="entry name" value="Tscrpt_reg_IclR_N"/>
</dbReference>
<dbReference type="Gene3D" id="1.10.10.10">
    <property type="entry name" value="Winged helix-like DNA-binding domain superfamily/Winged helix DNA-binding domain"/>
    <property type="match status" value="1"/>
</dbReference>
<evidence type="ECO:0000313" key="7">
    <source>
        <dbReference type="Proteomes" id="UP000675163"/>
    </source>
</evidence>
<dbReference type="InterPro" id="IPR036390">
    <property type="entry name" value="WH_DNA-bd_sf"/>
</dbReference>
<keyword evidence="7" id="KW-1185">Reference proteome</keyword>
<dbReference type="InterPro" id="IPR014757">
    <property type="entry name" value="Tscrpt_reg_IclR_C"/>
</dbReference>
<accession>A0A940PN87</accession>
<evidence type="ECO:0000259" key="4">
    <source>
        <dbReference type="PROSITE" id="PS51077"/>
    </source>
</evidence>
<dbReference type="InterPro" id="IPR029016">
    <property type="entry name" value="GAF-like_dom_sf"/>
</dbReference>
<dbReference type="EMBL" id="JAFIDA010000001">
    <property type="protein sequence ID" value="MBP1326273.1"/>
    <property type="molecule type" value="Genomic_DNA"/>
</dbReference>
<protein>
    <submittedName>
        <fullName evidence="6">DNA-binding IclR family transcriptional regulator</fullName>
    </submittedName>
</protein>
<dbReference type="GO" id="GO:0003700">
    <property type="term" value="F:DNA-binding transcription factor activity"/>
    <property type="evidence" value="ECO:0007669"/>
    <property type="project" value="TreeGrafter"/>
</dbReference>
<proteinExistence type="predicted"/>
<sequence>MSQSIQRAAEILELIAVRPRTQSEIAIALGVHRSTALRTMQTLTDSGLSRRRADGSYGLGYRLAGLATVAAEQFDMRNVAHHSLDELGRECTFTIHLAALEGDTIVYADKIEQPGMIKLYSQVGQPVLLHTAGVSKAILAFQDEATIDRVLRGHQFTKFTENTITSEAEFHAALVTTRASGWAADDAEYEDYVNCVAMPIRDASGRVIAAVSITALKAKADLETLTGWLPRLTETTEAISRDLGWRP</sequence>
<dbReference type="RefSeq" id="WP_209705213.1">
    <property type="nucleotide sequence ID" value="NZ_JAFIDA010000001.1"/>
</dbReference>
<dbReference type="GO" id="GO:0045892">
    <property type="term" value="P:negative regulation of DNA-templated transcription"/>
    <property type="evidence" value="ECO:0007669"/>
    <property type="project" value="TreeGrafter"/>
</dbReference>
<evidence type="ECO:0000256" key="1">
    <source>
        <dbReference type="ARBA" id="ARBA00023015"/>
    </source>
</evidence>